<dbReference type="GO" id="GO:0016020">
    <property type="term" value="C:membrane"/>
    <property type="evidence" value="ECO:0007669"/>
    <property type="project" value="UniProtKB-SubCell"/>
</dbReference>
<comment type="subcellular location">
    <subcellularLocation>
        <location evidence="1">Membrane</location>
        <topology evidence="1">Multi-pass membrane protein</topology>
    </subcellularLocation>
</comment>
<keyword evidence="3 6" id="KW-1133">Transmembrane helix</keyword>
<feature type="transmembrane region" description="Helical" evidence="6">
    <location>
        <begin position="47"/>
        <end position="68"/>
    </location>
</feature>
<feature type="transmembrane region" description="Helical" evidence="6">
    <location>
        <begin position="369"/>
        <end position="391"/>
    </location>
</feature>
<evidence type="ECO:0000256" key="6">
    <source>
        <dbReference type="SAM" id="Phobius"/>
    </source>
</evidence>
<evidence type="ECO:0000313" key="9">
    <source>
        <dbReference type="Proteomes" id="UP000287144"/>
    </source>
</evidence>
<feature type="compositionally biased region" description="Basic and acidic residues" evidence="5">
    <location>
        <begin position="14"/>
        <end position="29"/>
    </location>
</feature>
<dbReference type="Gene3D" id="1.20.1740.10">
    <property type="entry name" value="Amino acid/polyamine transporter I"/>
    <property type="match status" value="1"/>
</dbReference>
<dbReference type="PANTHER" id="PTHR43341">
    <property type="entry name" value="AMINO ACID PERMEASE"/>
    <property type="match status" value="1"/>
</dbReference>
<feature type="region of interest" description="Disordered" evidence="5">
    <location>
        <begin position="525"/>
        <end position="550"/>
    </location>
</feature>
<feature type="domain" description="Amino acid permease/ SLC12A" evidence="7">
    <location>
        <begin position="46"/>
        <end position="284"/>
    </location>
</feature>
<dbReference type="AlphaFoldDB" id="A0A428SDR1"/>
<dbReference type="Pfam" id="PF00324">
    <property type="entry name" value="AA_permease"/>
    <property type="match status" value="2"/>
</dbReference>
<evidence type="ECO:0000256" key="2">
    <source>
        <dbReference type="ARBA" id="ARBA00022692"/>
    </source>
</evidence>
<feature type="region of interest" description="Disordered" evidence="5">
    <location>
        <begin position="1"/>
        <end position="37"/>
    </location>
</feature>
<name>A0A428SDR1_9HYPO</name>
<feature type="transmembrane region" description="Helical" evidence="6">
    <location>
        <begin position="188"/>
        <end position="206"/>
    </location>
</feature>
<comment type="caution">
    <text evidence="8">The sequence shown here is derived from an EMBL/GenBank/DDBJ whole genome shotgun (WGS) entry which is preliminary data.</text>
</comment>
<sequence length="797" mass="86622">MGTHQQDDIVETAPRVEDTHDFADDEKPVLNHGGHGPTQRRLKDYHITWIGLCSGIGTGLFIGAGSAYATAGPAGLLLAYIVVGSVLWCVMQSISELATLLPTAGSFPHWATRFIDPAVGFSLAISYGYCYTIALASECSAAAVLVGYWTDLNPAVVITVSLVLILAINLMNVRFFGETEVVAGAIKVLCFIGLVIVAIVITAGGGPNHESIGFRYWRDPGAWVNYNGITGSAGHFLGFLSAFVNASFSFVSVETVVITAAESVNPHKSIPKAANRVTYRIGFFLYPCSPWVIAIREAGITALPSIVNACILVSAWSAGSSYCWTAASVLWSYDKNGVPWVAVLASWLFGPLAYLSLGSGGAAQAFTWLLNLSTVAGLIAWGTLCVCYIRFHRALKVQGVSRDTLPWKAPWMPYTAWYGAIGSIIITLVAGFPVFLKGNWSTTDFIASYIGIPIFIIPIIGWKIAFGTKFIRAKDIDVWSGRLPHDWVPHDAASHHTGDKAIQDIVQDQFFAAAIINTLTSTSSPLLDGETAGTEEESLQPEEPTSEQEETYDEFCRSILNVCKNGPFEERAIADTCPSNKAFIGAPQLSGLMKISGGTFFIDEMTGSICQKRVSPMAELSLQTCPGDECSGWGPMVRNTLRSSTEKTLPQDELEEVAGLISFRWELGLLADYLVEIIGLPQPGGKICVLWNSQPWYSEAIKYPLHGMIFNGLVRGGFLPTPAVNQGPPFDRFLHYMAAAVALKDLPEPCTNQLVDQLVLFMAEARKFQEQRVVSDHATLEKAQRWFKAIGRRMKSA</sequence>
<protein>
    <recommendedName>
        <fullName evidence="7">Amino acid permease/ SLC12A domain-containing protein</fullName>
    </recommendedName>
</protein>
<feature type="transmembrane region" description="Helical" evidence="6">
    <location>
        <begin position="129"/>
        <end position="149"/>
    </location>
</feature>
<evidence type="ECO:0000256" key="1">
    <source>
        <dbReference type="ARBA" id="ARBA00004141"/>
    </source>
</evidence>
<dbReference type="Proteomes" id="UP000287144">
    <property type="component" value="Unassembled WGS sequence"/>
</dbReference>
<evidence type="ECO:0000313" key="8">
    <source>
        <dbReference type="EMBL" id="RSL87908.1"/>
    </source>
</evidence>
<keyword evidence="2 6" id="KW-0812">Transmembrane</keyword>
<dbReference type="InterPro" id="IPR004841">
    <property type="entry name" value="AA-permease/SLC12A_dom"/>
</dbReference>
<evidence type="ECO:0000256" key="4">
    <source>
        <dbReference type="ARBA" id="ARBA00023136"/>
    </source>
</evidence>
<evidence type="ECO:0000259" key="7">
    <source>
        <dbReference type="Pfam" id="PF00324"/>
    </source>
</evidence>
<proteinExistence type="predicted"/>
<feature type="transmembrane region" description="Helical" evidence="6">
    <location>
        <begin position="74"/>
        <end position="91"/>
    </location>
</feature>
<feature type="transmembrane region" description="Helical" evidence="6">
    <location>
        <begin position="338"/>
        <end position="357"/>
    </location>
</feature>
<keyword evidence="4 6" id="KW-0472">Membrane</keyword>
<feature type="transmembrane region" description="Helical" evidence="6">
    <location>
        <begin position="411"/>
        <end position="434"/>
    </location>
</feature>
<dbReference type="EMBL" id="NKCK01000270">
    <property type="protein sequence ID" value="RSL87908.1"/>
    <property type="molecule type" value="Genomic_DNA"/>
</dbReference>
<feature type="transmembrane region" description="Helical" evidence="6">
    <location>
        <begin position="155"/>
        <end position="176"/>
    </location>
</feature>
<gene>
    <name evidence="8" type="ORF">CEP52_015378</name>
</gene>
<dbReference type="GO" id="GO:0015171">
    <property type="term" value="F:amino acid transmembrane transporter activity"/>
    <property type="evidence" value="ECO:0007669"/>
    <property type="project" value="TreeGrafter"/>
</dbReference>
<dbReference type="InterPro" id="IPR050524">
    <property type="entry name" value="APC_YAT"/>
</dbReference>
<feature type="compositionally biased region" description="Acidic residues" evidence="5">
    <location>
        <begin position="533"/>
        <end position="550"/>
    </location>
</feature>
<feature type="transmembrane region" description="Helical" evidence="6">
    <location>
        <begin position="306"/>
        <end position="331"/>
    </location>
</feature>
<feature type="domain" description="Amino acid permease/ SLC12A" evidence="7">
    <location>
        <begin position="288"/>
        <end position="470"/>
    </location>
</feature>
<feature type="transmembrane region" description="Helical" evidence="6">
    <location>
        <begin position="446"/>
        <end position="466"/>
    </location>
</feature>
<reference evidence="8 9" key="1">
    <citation type="submission" date="2017-06" db="EMBL/GenBank/DDBJ databases">
        <title>Comparative genomic analysis of Ambrosia Fusariam Clade fungi.</title>
        <authorList>
            <person name="Stajich J.E."/>
            <person name="Carrillo J."/>
            <person name="Kijimoto T."/>
            <person name="Eskalen A."/>
            <person name="O'Donnell K."/>
            <person name="Kasson M."/>
        </authorList>
    </citation>
    <scope>NUCLEOTIDE SEQUENCE [LARGE SCALE GENOMIC DNA]</scope>
    <source>
        <strain evidence="8 9">NRRL62579</strain>
    </source>
</reference>
<organism evidence="8 9">
    <name type="scientific">Fusarium oligoseptatum</name>
    <dbReference type="NCBI Taxonomy" id="2604345"/>
    <lineage>
        <taxon>Eukaryota</taxon>
        <taxon>Fungi</taxon>
        <taxon>Dikarya</taxon>
        <taxon>Ascomycota</taxon>
        <taxon>Pezizomycotina</taxon>
        <taxon>Sordariomycetes</taxon>
        <taxon>Hypocreomycetidae</taxon>
        <taxon>Hypocreales</taxon>
        <taxon>Nectriaceae</taxon>
        <taxon>Fusarium</taxon>
        <taxon>Fusarium solani species complex</taxon>
    </lineage>
</organism>
<evidence type="ECO:0000256" key="5">
    <source>
        <dbReference type="SAM" id="MobiDB-lite"/>
    </source>
</evidence>
<accession>A0A428SDR1</accession>
<keyword evidence="9" id="KW-1185">Reference proteome</keyword>
<dbReference type="PANTHER" id="PTHR43341:SF21">
    <property type="entry name" value="GENERAL AMINO ACID PERMEASE-RELATED"/>
    <property type="match status" value="1"/>
</dbReference>
<evidence type="ECO:0000256" key="3">
    <source>
        <dbReference type="ARBA" id="ARBA00022989"/>
    </source>
</evidence>